<sequence length="92" mass="10387">MNTTILLKTDKTLKDEASRVAKELGVPLTTVINAYLRQFVRDRSISLSMEPQLSPKKFKELLAISSEMDANIKNQKVFTNADDLLKHLKPSV</sequence>
<organism evidence="1 2">
    <name type="scientific">Candidatus Nomurabacteria bacterium CG1_02_43_90</name>
    <dbReference type="NCBI Taxonomy" id="1805281"/>
    <lineage>
        <taxon>Bacteria</taxon>
        <taxon>Candidatus Nomuraibacteriota</taxon>
    </lineage>
</organism>
<accession>A0A1J4V8D6</accession>
<name>A0A1J4V8D6_9BACT</name>
<evidence type="ECO:0000313" key="1">
    <source>
        <dbReference type="EMBL" id="OIO31053.1"/>
    </source>
</evidence>
<dbReference type="InterPro" id="IPR013321">
    <property type="entry name" value="Arc_rbn_hlx_hlx"/>
</dbReference>
<dbReference type="STRING" id="1805281.AUJ77_00950"/>
<gene>
    <name evidence="1" type="ORF">AUJ77_00950</name>
</gene>
<reference evidence="1 2" key="1">
    <citation type="journal article" date="2016" name="Environ. Microbiol.">
        <title>Genomic resolution of a cold subsurface aquifer community provides metabolic insights for novel microbes adapted to high CO concentrations.</title>
        <authorList>
            <person name="Probst A.J."/>
            <person name="Castelle C.J."/>
            <person name="Singh A."/>
            <person name="Brown C.T."/>
            <person name="Anantharaman K."/>
            <person name="Sharon I."/>
            <person name="Hug L.A."/>
            <person name="Burstein D."/>
            <person name="Emerson J.B."/>
            <person name="Thomas B.C."/>
            <person name="Banfield J.F."/>
        </authorList>
    </citation>
    <scope>NUCLEOTIDE SEQUENCE [LARGE SCALE GENOMIC DNA]</scope>
    <source>
        <strain evidence="1">CG1_02_43_90</strain>
    </source>
</reference>
<comment type="caution">
    <text evidence="1">The sequence shown here is derived from an EMBL/GenBank/DDBJ whole genome shotgun (WGS) entry which is preliminary data.</text>
</comment>
<evidence type="ECO:0000313" key="2">
    <source>
        <dbReference type="Proteomes" id="UP000181992"/>
    </source>
</evidence>
<dbReference type="Proteomes" id="UP000181992">
    <property type="component" value="Unassembled WGS sequence"/>
</dbReference>
<protein>
    <recommendedName>
        <fullName evidence="3">Damage-inducible protein J</fullName>
    </recommendedName>
</protein>
<dbReference type="Gene3D" id="1.10.1220.10">
    <property type="entry name" value="Met repressor-like"/>
    <property type="match status" value="1"/>
</dbReference>
<evidence type="ECO:0008006" key="3">
    <source>
        <dbReference type="Google" id="ProtNLM"/>
    </source>
</evidence>
<dbReference type="EMBL" id="MNVN01000009">
    <property type="protein sequence ID" value="OIO31053.1"/>
    <property type="molecule type" value="Genomic_DNA"/>
</dbReference>
<dbReference type="AlphaFoldDB" id="A0A1J4V8D6"/>
<dbReference type="GO" id="GO:0006355">
    <property type="term" value="P:regulation of DNA-templated transcription"/>
    <property type="evidence" value="ECO:0007669"/>
    <property type="project" value="InterPro"/>
</dbReference>
<proteinExistence type="predicted"/>